<proteinExistence type="predicted"/>
<name>A0A1I7K7M2_9GAMM</name>
<dbReference type="OrthoDB" id="6448176at2"/>
<evidence type="ECO:0000313" key="1">
    <source>
        <dbReference type="EMBL" id="SFU93420.1"/>
    </source>
</evidence>
<gene>
    <name evidence="1" type="ORF">SAMN05421784_1491</name>
</gene>
<dbReference type="AlphaFoldDB" id="A0A1I7K7M2"/>
<reference evidence="2" key="1">
    <citation type="submission" date="2016-10" db="EMBL/GenBank/DDBJ databases">
        <authorList>
            <person name="Varghese N."/>
            <person name="Submissions S."/>
        </authorList>
    </citation>
    <scope>NUCLEOTIDE SEQUENCE [LARGE SCALE GENOMIC DNA]</scope>
    <source>
        <strain evidence="2">DSM 18168</strain>
    </source>
</reference>
<dbReference type="EMBL" id="FPBJ01000049">
    <property type="protein sequence ID" value="SFU93420.1"/>
    <property type="molecule type" value="Genomic_DNA"/>
</dbReference>
<keyword evidence="2" id="KW-1185">Reference proteome</keyword>
<sequence>MEIRIIEDGSAEVVTAEYLVRYDKDGRLNVSMGGQAPATLVIHNAFKQKADKEQVGITSDTFKLGFTY</sequence>
<accession>A0A1I7K7M2</accession>
<evidence type="ECO:0000313" key="2">
    <source>
        <dbReference type="Proteomes" id="UP000242496"/>
    </source>
</evidence>
<dbReference type="RefSeq" id="WP_092553866.1">
    <property type="nucleotide sequence ID" value="NZ_CAWRBG010000025.1"/>
</dbReference>
<protein>
    <submittedName>
        <fullName evidence="1">Uncharacterized protein</fullName>
    </submittedName>
</protein>
<dbReference type="Proteomes" id="UP000242496">
    <property type="component" value="Unassembled WGS sequence"/>
</dbReference>
<organism evidence="1 2">
    <name type="scientific">Xenorhabdus koppenhoeferi</name>
    <dbReference type="NCBI Taxonomy" id="351659"/>
    <lineage>
        <taxon>Bacteria</taxon>
        <taxon>Pseudomonadati</taxon>
        <taxon>Pseudomonadota</taxon>
        <taxon>Gammaproteobacteria</taxon>
        <taxon>Enterobacterales</taxon>
        <taxon>Morganellaceae</taxon>
        <taxon>Xenorhabdus</taxon>
    </lineage>
</organism>